<proteinExistence type="predicted"/>
<organism evidence="1 2">
    <name type="scientific">Kribbella shirazensis</name>
    <dbReference type="NCBI Taxonomy" id="1105143"/>
    <lineage>
        <taxon>Bacteria</taxon>
        <taxon>Bacillati</taxon>
        <taxon>Actinomycetota</taxon>
        <taxon>Actinomycetes</taxon>
        <taxon>Propionibacteriales</taxon>
        <taxon>Kribbellaceae</taxon>
        <taxon>Kribbella</taxon>
    </lineage>
</organism>
<sequence>MRRSSATPTIAAGDLEAIGALESGNWRTALRVLGEGQVADAYVGANLRTVARAMAFRAAGDHSRAWETLGIAAANVARRQPGLPVLPADGDDVVRLALPPAYAGPAYRMVRLVWREQSELGRLRRLAADRPSGMPQDRHILVLAFVEYLCWLELDLETSLTPPTDDAQVYELRDRRREGFLRSATDLRHLAMPRAGTMTKTVWGRAGGYHGLRRLALLELAEWPEPPWTDSPATCPARSGARMAWAMARAA</sequence>
<keyword evidence="2" id="KW-1185">Reference proteome</keyword>
<evidence type="ECO:0000313" key="2">
    <source>
        <dbReference type="Proteomes" id="UP000555407"/>
    </source>
</evidence>
<reference evidence="1 2" key="1">
    <citation type="submission" date="2020-03" db="EMBL/GenBank/DDBJ databases">
        <title>Sequencing the genomes of 1000 actinobacteria strains.</title>
        <authorList>
            <person name="Klenk H.-P."/>
        </authorList>
    </citation>
    <scope>NUCLEOTIDE SEQUENCE [LARGE SCALE GENOMIC DNA]</scope>
    <source>
        <strain evidence="1 2">DSM 45490</strain>
    </source>
</reference>
<dbReference type="EMBL" id="JAASRO010000001">
    <property type="protein sequence ID" value="NIK54796.1"/>
    <property type="molecule type" value="Genomic_DNA"/>
</dbReference>
<evidence type="ECO:0000313" key="1">
    <source>
        <dbReference type="EMBL" id="NIK54796.1"/>
    </source>
</evidence>
<dbReference type="AlphaFoldDB" id="A0A7X5V5Z2"/>
<accession>A0A7X5V5Z2</accession>
<gene>
    <name evidence="1" type="ORF">BJY22_000513</name>
</gene>
<comment type="caution">
    <text evidence="1">The sequence shown here is derived from an EMBL/GenBank/DDBJ whole genome shotgun (WGS) entry which is preliminary data.</text>
</comment>
<protein>
    <submittedName>
        <fullName evidence="1">Uncharacterized protein</fullName>
    </submittedName>
</protein>
<dbReference type="RefSeq" id="WP_167203556.1">
    <property type="nucleotide sequence ID" value="NZ_JAASRO010000001.1"/>
</dbReference>
<name>A0A7X5V5Z2_9ACTN</name>
<dbReference type="Proteomes" id="UP000555407">
    <property type="component" value="Unassembled WGS sequence"/>
</dbReference>